<reference evidence="1" key="2">
    <citation type="journal article" date="2021" name="PeerJ">
        <title>Extensive microbial diversity within the chicken gut microbiome revealed by metagenomics and culture.</title>
        <authorList>
            <person name="Gilroy R."/>
            <person name="Ravi A."/>
            <person name="Getino M."/>
            <person name="Pursley I."/>
            <person name="Horton D.L."/>
            <person name="Alikhan N.F."/>
            <person name="Baker D."/>
            <person name="Gharbi K."/>
            <person name="Hall N."/>
            <person name="Watson M."/>
            <person name="Adriaenssens E.M."/>
            <person name="Foster-Nyarko E."/>
            <person name="Jarju S."/>
            <person name="Secka A."/>
            <person name="Antonio M."/>
            <person name="Oren A."/>
            <person name="Chaudhuri R.R."/>
            <person name="La Ragione R."/>
            <person name="Hildebrand F."/>
            <person name="Pallen M.J."/>
        </authorList>
    </citation>
    <scope>NUCLEOTIDE SEQUENCE</scope>
    <source>
        <strain evidence="1">6276</strain>
    </source>
</reference>
<dbReference type="AlphaFoldDB" id="A0A9D1F135"/>
<dbReference type="Proteomes" id="UP000823928">
    <property type="component" value="Unassembled WGS sequence"/>
</dbReference>
<organism evidence="1 2">
    <name type="scientific">Candidatus Scatousia excrementigallinarum</name>
    <dbReference type="NCBI Taxonomy" id="2840935"/>
    <lineage>
        <taxon>Bacteria</taxon>
        <taxon>Candidatus Scatousia</taxon>
    </lineage>
</organism>
<gene>
    <name evidence="1" type="ORF">IAC10_13515</name>
</gene>
<proteinExistence type="predicted"/>
<protein>
    <submittedName>
        <fullName evidence="1">Uncharacterized protein</fullName>
    </submittedName>
</protein>
<evidence type="ECO:0000313" key="2">
    <source>
        <dbReference type="Proteomes" id="UP000823928"/>
    </source>
</evidence>
<reference evidence="1" key="1">
    <citation type="submission" date="2020-10" db="EMBL/GenBank/DDBJ databases">
        <authorList>
            <person name="Gilroy R."/>
        </authorList>
    </citation>
    <scope>NUCLEOTIDE SEQUENCE</scope>
    <source>
        <strain evidence="1">6276</strain>
    </source>
</reference>
<dbReference type="EMBL" id="DVIU01000278">
    <property type="protein sequence ID" value="HIS37618.1"/>
    <property type="molecule type" value="Genomic_DNA"/>
</dbReference>
<evidence type="ECO:0000313" key="1">
    <source>
        <dbReference type="EMBL" id="HIS37618.1"/>
    </source>
</evidence>
<sequence length="286" mass="33428">MDTQQEKEEIFKKHLKAYEKRLVAFIDLQGFKDEIIKNHSSYSIGVVFSIFEYLRKLIKNDEWDLKVTIISDSIVISAKLQTYDDFLYFFYVCSAFAVPKIDDSFVAVRGGIAYGDLHHEDQIVFGPALVDAYDISEGKRKSDLLRIRMSKDTFDFLSNFCESKGILKAIVFPENNNKDFYFFNSWLYYFALKIISADSSDALLRDKCIKNVIGDLYRYYLWCNDNLKKYNDNIKLYNKYYYLLIDIIYSAQTIEKIYKSLVPAESVSILDKILSCLKKSKGDKKL</sequence>
<comment type="caution">
    <text evidence="1">The sequence shown here is derived from an EMBL/GenBank/DDBJ whole genome shotgun (WGS) entry which is preliminary data.</text>
</comment>
<accession>A0A9D1F135</accession>
<name>A0A9D1F135_9BACT</name>